<organism evidence="4 5">
    <name type="scientific">Cymbomonas tetramitiformis</name>
    <dbReference type="NCBI Taxonomy" id="36881"/>
    <lineage>
        <taxon>Eukaryota</taxon>
        <taxon>Viridiplantae</taxon>
        <taxon>Chlorophyta</taxon>
        <taxon>Pyramimonadophyceae</taxon>
        <taxon>Pyramimonadales</taxon>
        <taxon>Pyramimonadaceae</taxon>
        <taxon>Cymbomonas</taxon>
    </lineage>
</organism>
<feature type="region of interest" description="Disordered" evidence="2">
    <location>
        <begin position="405"/>
        <end position="440"/>
    </location>
</feature>
<keyword evidence="1" id="KW-0238">DNA-binding</keyword>
<dbReference type="AlphaFoldDB" id="A0AAE0EQS5"/>
<protein>
    <recommendedName>
        <fullName evidence="3">Core-binding (CB) domain-containing protein</fullName>
    </recommendedName>
</protein>
<feature type="region of interest" description="Disordered" evidence="2">
    <location>
        <begin position="159"/>
        <end position="208"/>
    </location>
</feature>
<dbReference type="Proteomes" id="UP001190700">
    <property type="component" value="Unassembled WGS sequence"/>
</dbReference>
<dbReference type="Gene3D" id="2.30.30.140">
    <property type="match status" value="1"/>
</dbReference>
<keyword evidence="5" id="KW-1185">Reference proteome</keyword>
<dbReference type="CDD" id="cd20404">
    <property type="entry name" value="Tudor_Agenet_AtEML-like"/>
    <property type="match status" value="1"/>
</dbReference>
<evidence type="ECO:0000313" key="5">
    <source>
        <dbReference type="Proteomes" id="UP001190700"/>
    </source>
</evidence>
<name>A0AAE0EQS5_9CHLO</name>
<dbReference type="SMART" id="SM00333">
    <property type="entry name" value="TUDOR"/>
    <property type="match status" value="1"/>
</dbReference>
<accession>A0AAE0EQS5</accession>
<dbReference type="PROSITE" id="PS51900">
    <property type="entry name" value="CB"/>
    <property type="match status" value="1"/>
</dbReference>
<dbReference type="InterPro" id="IPR044068">
    <property type="entry name" value="CB"/>
</dbReference>
<comment type="caution">
    <text evidence="4">The sequence shown here is derived from an EMBL/GenBank/DDBJ whole genome shotgun (WGS) entry which is preliminary data.</text>
</comment>
<dbReference type="SUPFAM" id="SSF47823">
    <property type="entry name" value="lambda integrase-like, N-terminal domain"/>
    <property type="match status" value="1"/>
</dbReference>
<dbReference type="InterPro" id="IPR002999">
    <property type="entry name" value="Tudor"/>
</dbReference>
<evidence type="ECO:0000256" key="1">
    <source>
        <dbReference type="ARBA" id="ARBA00023125"/>
    </source>
</evidence>
<gene>
    <name evidence="4" type="ORF">CYMTET_54386</name>
</gene>
<feature type="domain" description="Core-binding (CB)" evidence="3">
    <location>
        <begin position="456"/>
        <end position="513"/>
    </location>
</feature>
<sequence length="513" mass="59025">MMTDGMPKLFDIYGDKTHTALSKKSNSSMKFEQMVLALALAYFHDAIVFEETTLDLLQDLPASEHTPFLNDLWDQMLRAHNTKKGVYGMLCNHCTMISYRALLDGDSEAHGGPEAVRASLLFMEQKAYVGTEGMVADSVLTKWMAEFDSSKQKAVMTTTTKQAAGAQNRAVRSDSRVGGGRGAERSPHQNSPEGSGDQDPVSTRNEKNGHWEPTQLVEHLELEVDFEEGLFRVTEKAIEEDPLQGHGVALQRLYLRELYFVLGKKKNWGSKARYIRSKVNKWADRLSRDKDLEHWRINERWFKYAEEQWIKHSLDRFASEISAQLPRYYSAAWHDPSCEGVDSLTYDWRKEHNWIKKMLIKEIDEVRPGGKIEIFWPEDDEWYHGTVVATGEDGRAKIEYDDGDEEHVFSSSLKEERYRVPPSETTEDEQEPQQEEKPTPWRTALLQHWTGELGDNQFSETATEMQATALQKSTVDNYERPWGTFERFCTREKLEWLPTTAATAQLYLAAMKE</sequence>
<evidence type="ECO:0000313" key="4">
    <source>
        <dbReference type="EMBL" id="KAK3235405.1"/>
    </source>
</evidence>
<dbReference type="EMBL" id="LGRX02035295">
    <property type="protein sequence ID" value="KAK3235405.1"/>
    <property type="molecule type" value="Genomic_DNA"/>
</dbReference>
<dbReference type="InterPro" id="IPR010998">
    <property type="entry name" value="Integrase_recombinase_N"/>
</dbReference>
<proteinExistence type="predicted"/>
<evidence type="ECO:0000256" key="2">
    <source>
        <dbReference type="SAM" id="MobiDB-lite"/>
    </source>
</evidence>
<evidence type="ECO:0000259" key="3">
    <source>
        <dbReference type="PROSITE" id="PS51900"/>
    </source>
</evidence>
<dbReference type="GO" id="GO:0003677">
    <property type="term" value="F:DNA binding"/>
    <property type="evidence" value="ECO:0007669"/>
    <property type="project" value="UniProtKB-KW"/>
</dbReference>
<reference evidence="4 5" key="1">
    <citation type="journal article" date="2015" name="Genome Biol. Evol.">
        <title>Comparative Genomics of a Bacterivorous Green Alga Reveals Evolutionary Causalities and Consequences of Phago-Mixotrophic Mode of Nutrition.</title>
        <authorList>
            <person name="Burns J.A."/>
            <person name="Paasch A."/>
            <person name="Narechania A."/>
            <person name="Kim E."/>
        </authorList>
    </citation>
    <scope>NUCLEOTIDE SEQUENCE [LARGE SCALE GENOMIC DNA]</scope>
    <source>
        <strain evidence="4 5">PLY_AMNH</strain>
    </source>
</reference>
<dbReference type="Gene3D" id="1.10.150.130">
    <property type="match status" value="1"/>
</dbReference>